<feature type="binding site" evidence="9">
    <location>
        <position position="62"/>
    </location>
    <ligand>
        <name>Mn(2+)</name>
        <dbReference type="ChEBI" id="CHEBI:29035"/>
        <label>1</label>
    </ligand>
</feature>
<dbReference type="GO" id="GO:0046872">
    <property type="term" value="F:metal ion binding"/>
    <property type="evidence" value="ECO:0007669"/>
    <property type="project" value="UniProtKB-KW"/>
</dbReference>
<dbReference type="AlphaFoldDB" id="E1IHW7"/>
<keyword evidence="6 8" id="KW-0119">Carbohydrate metabolism</keyword>
<dbReference type="GO" id="GO:0006071">
    <property type="term" value="P:glycerol metabolic process"/>
    <property type="evidence" value="ECO:0007669"/>
    <property type="project" value="InterPro"/>
</dbReference>
<evidence type="ECO:0000256" key="2">
    <source>
        <dbReference type="ARBA" id="ARBA00008989"/>
    </source>
</evidence>
<dbReference type="GO" id="GO:0030388">
    <property type="term" value="P:fructose 1,6-bisphosphate metabolic process"/>
    <property type="evidence" value="ECO:0007669"/>
    <property type="project" value="TreeGrafter"/>
</dbReference>
<feature type="binding site" evidence="9">
    <location>
        <position position="38"/>
    </location>
    <ligand>
        <name>Mn(2+)</name>
        <dbReference type="ChEBI" id="CHEBI:29035"/>
        <label>1</label>
    </ligand>
</feature>
<dbReference type="InterPro" id="IPR004464">
    <property type="entry name" value="FBPase_class-2/SBPase"/>
</dbReference>
<dbReference type="Pfam" id="PF03320">
    <property type="entry name" value="FBPase_glpX"/>
    <property type="match status" value="1"/>
</dbReference>
<evidence type="ECO:0000256" key="4">
    <source>
        <dbReference type="ARBA" id="ARBA00022801"/>
    </source>
</evidence>
<evidence type="ECO:0000256" key="3">
    <source>
        <dbReference type="ARBA" id="ARBA00022723"/>
    </source>
</evidence>
<sequence>MSEAKLYRNMGLDLVRTTEAAAISAARWMGLGRSNEADRAASAAMVRALDRLKMNGQIVMAEDSRVGMGLPELHAGKAVGTGRGIATDVMVDPIDGRRLLAYGRAGAISVAAVATRGSMWSPSPAAYMEKMVVNRTAASALVPECLDAPAAWTLALVARAKGKAVRDLVVFLLDRPRHKDLLDEIRAAGARVMLTDDGDISGALLAAAPNGPVDLLIGVGGAAEGLLSACAVKALGGGMLARLAPQSAAERAALIEARVETKRIFTCEDMVAGNQIFFVATGITSGLLLEGVSFEHDRASTNSLILRSETRTRRTIQAEHLITDETDETHLLD</sequence>
<gene>
    <name evidence="10" type="ORF">OSCT_2905</name>
</gene>
<evidence type="ECO:0000256" key="5">
    <source>
        <dbReference type="ARBA" id="ARBA00023211"/>
    </source>
</evidence>
<proteinExistence type="inferred from homology"/>
<protein>
    <recommendedName>
        <fullName evidence="8">Fructose-1,6-bisphosphatase</fullName>
    </recommendedName>
</protein>
<evidence type="ECO:0000256" key="9">
    <source>
        <dbReference type="PIRSR" id="PIRSR004532-1"/>
    </source>
</evidence>
<dbReference type="HOGENOM" id="CLU_054938_0_0_0"/>
<evidence type="ECO:0000256" key="6">
    <source>
        <dbReference type="ARBA" id="ARBA00023277"/>
    </source>
</evidence>
<organism evidence="10 11">
    <name type="scientific">Oscillochloris trichoides DG-6</name>
    <dbReference type="NCBI Taxonomy" id="765420"/>
    <lineage>
        <taxon>Bacteria</taxon>
        <taxon>Bacillati</taxon>
        <taxon>Chloroflexota</taxon>
        <taxon>Chloroflexia</taxon>
        <taxon>Chloroflexales</taxon>
        <taxon>Chloroflexineae</taxon>
        <taxon>Oscillochloridaceae</taxon>
        <taxon>Oscillochloris</taxon>
    </lineage>
</organism>
<feature type="binding site" evidence="9">
    <location>
        <position position="92"/>
    </location>
    <ligand>
        <name>Mn(2+)</name>
        <dbReference type="ChEBI" id="CHEBI:29035"/>
        <label>2</label>
    </ligand>
</feature>
<dbReference type="GO" id="GO:0005829">
    <property type="term" value="C:cytosol"/>
    <property type="evidence" value="ECO:0007669"/>
    <property type="project" value="TreeGrafter"/>
</dbReference>
<dbReference type="eggNOG" id="COG1494">
    <property type="taxonomic scope" value="Bacteria"/>
</dbReference>
<feature type="binding site" evidence="9">
    <location>
        <position position="224"/>
    </location>
    <ligand>
        <name>Mn(2+)</name>
        <dbReference type="ChEBI" id="CHEBI:29035"/>
        <label>2</label>
    </ligand>
</feature>
<dbReference type="GO" id="GO:0006094">
    <property type="term" value="P:gluconeogenesis"/>
    <property type="evidence" value="ECO:0007669"/>
    <property type="project" value="InterPro"/>
</dbReference>
<accession>E1IHW7</accession>
<evidence type="ECO:0000256" key="8">
    <source>
        <dbReference type="PIRNR" id="PIRNR004532"/>
    </source>
</evidence>
<evidence type="ECO:0000256" key="1">
    <source>
        <dbReference type="ARBA" id="ARBA00001273"/>
    </source>
</evidence>
<dbReference type="PIRSF" id="PIRSF004532">
    <property type="entry name" value="GlpX"/>
    <property type="match status" value="1"/>
</dbReference>
<dbReference type="Proteomes" id="UP000054010">
    <property type="component" value="Unassembled WGS sequence"/>
</dbReference>
<evidence type="ECO:0000313" key="11">
    <source>
        <dbReference type="Proteomes" id="UP000054010"/>
    </source>
</evidence>
<comment type="caution">
    <text evidence="10">The sequence shown here is derived from an EMBL/GenBank/DDBJ whole genome shotgun (WGS) entry which is preliminary data.</text>
</comment>
<keyword evidence="4" id="KW-0378">Hydrolase</keyword>
<keyword evidence="5 9" id="KW-0464">Manganese</keyword>
<keyword evidence="3 9" id="KW-0479">Metal-binding</keyword>
<dbReference type="Gene3D" id="3.40.190.90">
    <property type="match status" value="1"/>
</dbReference>
<dbReference type="Gene3D" id="3.30.540.10">
    <property type="entry name" value="Fructose-1,6-Bisphosphatase, subunit A, domain 1"/>
    <property type="match status" value="1"/>
</dbReference>
<dbReference type="PANTHER" id="PTHR30447:SF0">
    <property type="entry name" value="FRUCTOSE-1,6-BISPHOSPHATASE 1 CLASS 2-RELATED"/>
    <property type="match status" value="1"/>
</dbReference>
<keyword evidence="11" id="KW-1185">Reference proteome</keyword>
<dbReference type="EMBL" id="ADVR01000120">
    <property type="protein sequence ID" value="EFO79242.1"/>
    <property type="molecule type" value="Genomic_DNA"/>
</dbReference>
<dbReference type="NCBIfam" id="TIGR00330">
    <property type="entry name" value="glpX"/>
    <property type="match status" value="1"/>
</dbReference>
<dbReference type="PANTHER" id="PTHR30447">
    <property type="entry name" value="FRUCTOSE-1,6-BISPHOSPHATASE CLASS 2"/>
    <property type="match status" value="1"/>
</dbReference>
<evidence type="ECO:0000313" key="10">
    <source>
        <dbReference type="EMBL" id="EFO79242.1"/>
    </source>
</evidence>
<evidence type="ECO:0000256" key="7">
    <source>
        <dbReference type="ARBA" id="ARBA00024331"/>
    </source>
</evidence>
<comment type="similarity">
    <text evidence="2 8">Belongs to the FBPase class 2 family.</text>
</comment>
<dbReference type="GO" id="GO:0042132">
    <property type="term" value="F:fructose 1,6-bisphosphate 1-phosphatase activity"/>
    <property type="evidence" value="ECO:0007669"/>
    <property type="project" value="UniProtKB-EC"/>
</dbReference>
<feature type="binding site" evidence="9">
    <location>
        <position position="95"/>
    </location>
    <ligand>
        <name>Mn(2+)</name>
        <dbReference type="ChEBI" id="CHEBI:29035"/>
        <label>2</label>
    </ligand>
</feature>
<reference evidence="10 11" key="1">
    <citation type="journal article" date="2011" name="J. Bacteriol.">
        <title>Draft genome sequence of the anoxygenic filamentous phototrophic bacterium Oscillochloris trichoides subsp. DG-6.</title>
        <authorList>
            <person name="Kuznetsov B.B."/>
            <person name="Ivanovsky R.N."/>
            <person name="Keppen O.I."/>
            <person name="Sukhacheva M.V."/>
            <person name="Bumazhkin B.K."/>
            <person name="Patutina E.O."/>
            <person name="Beletsky A.V."/>
            <person name="Mardanov A.V."/>
            <person name="Baslerov R.V."/>
            <person name="Panteleeva A.N."/>
            <person name="Kolganova T.V."/>
            <person name="Ravin N.V."/>
            <person name="Skryabin K.G."/>
        </authorList>
    </citation>
    <scope>NUCLEOTIDE SEQUENCE [LARGE SCALE GENOMIC DNA]</scope>
    <source>
        <strain evidence="10 11">DG-6</strain>
    </source>
</reference>
<dbReference type="STRING" id="765420.OSCT_2905"/>
<comment type="catalytic activity">
    <reaction evidence="1">
        <text>beta-D-fructose 1,6-bisphosphate + H2O = beta-D-fructose 6-phosphate + phosphate</text>
        <dbReference type="Rhea" id="RHEA:11064"/>
        <dbReference type="ChEBI" id="CHEBI:15377"/>
        <dbReference type="ChEBI" id="CHEBI:32966"/>
        <dbReference type="ChEBI" id="CHEBI:43474"/>
        <dbReference type="ChEBI" id="CHEBI:57634"/>
        <dbReference type="EC" id="3.1.3.11"/>
    </reaction>
</comment>
<comment type="pathway">
    <text evidence="7">Carbohydrate biosynthesis.</text>
</comment>
<comment type="cofactor">
    <cofactor evidence="9">
        <name>Mn(2+)</name>
        <dbReference type="ChEBI" id="CHEBI:29035"/>
    </cofactor>
</comment>
<dbReference type="SUPFAM" id="SSF56655">
    <property type="entry name" value="Carbohydrate phosphatase"/>
    <property type="match status" value="1"/>
</dbReference>
<name>E1IHW7_9CHLR</name>